<keyword evidence="1 2" id="KW-0129">CBS domain</keyword>
<dbReference type="PROSITE" id="PS51371">
    <property type="entry name" value="CBS"/>
    <property type="match status" value="2"/>
</dbReference>
<dbReference type="Gene3D" id="3.10.580.10">
    <property type="entry name" value="CBS-domain"/>
    <property type="match status" value="2"/>
</dbReference>
<dbReference type="SMART" id="SM00116">
    <property type="entry name" value="CBS"/>
    <property type="match status" value="2"/>
</dbReference>
<accession>A0A830EHM6</accession>
<evidence type="ECO:0000256" key="2">
    <source>
        <dbReference type="PROSITE-ProRule" id="PRU00703"/>
    </source>
</evidence>
<organism evidence="4 5">
    <name type="scientific">Halobellus salinus</name>
    <dbReference type="NCBI Taxonomy" id="931585"/>
    <lineage>
        <taxon>Archaea</taxon>
        <taxon>Methanobacteriati</taxon>
        <taxon>Methanobacteriota</taxon>
        <taxon>Stenosarchaea group</taxon>
        <taxon>Halobacteria</taxon>
        <taxon>Halobacteriales</taxon>
        <taxon>Haloferacaceae</taxon>
        <taxon>Halobellus</taxon>
    </lineage>
</organism>
<dbReference type="AlphaFoldDB" id="A0A830EHM6"/>
<feature type="domain" description="CBS" evidence="3">
    <location>
        <begin position="133"/>
        <end position="191"/>
    </location>
</feature>
<dbReference type="InterPro" id="IPR046342">
    <property type="entry name" value="CBS_dom_sf"/>
</dbReference>
<protein>
    <recommendedName>
        <fullName evidence="3">CBS domain-containing protein</fullName>
    </recommendedName>
</protein>
<dbReference type="PANTHER" id="PTHR43080:SF2">
    <property type="entry name" value="CBS DOMAIN-CONTAINING PROTEIN"/>
    <property type="match status" value="1"/>
</dbReference>
<dbReference type="SUPFAM" id="SSF54631">
    <property type="entry name" value="CBS-domain pair"/>
    <property type="match status" value="1"/>
</dbReference>
<dbReference type="InterPro" id="IPR051257">
    <property type="entry name" value="Diverse_CBS-Domain"/>
</dbReference>
<evidence type="ECO:0000259" key="3">
    <source>
        <dbReference type="PROSITE" id="PS51371"/>
    </source>
</evidence>
<evidence type="ECO:0000313" key="5">
    <source>
        <dbReference type="Proteomes" id="UP000653099"/>
    </source>
</evidence>
<evidence type="ECO:0000313" key="4">
    <source>
        <dbReference type="EMBL" id="GGJ05928.1"/>
    </source>
</evidence>
<dbReference type="Proteomes" id="UP000653099">
    <property type="component" value="Unassembled WGS sequence"/>
</dbReference>
<dbReference type="EMBL" id="BMOC01000007">
    <property type="protein sequence ID" value="GGJ05928.1"/>
    <property type="molecule type" value="Genomic_DNA"/>
</dbReference>
<dbReference type="PANTHER" id="PTHR43080">
    <property type="entry name" value="CBS DOMAIN-CONTAINING PROTEIN CBSX3, MITOCHONDRIAL"/>
    <property type="match status" value="1"/>
</dbReference>
<feature type="domain" description="CBS" evidence="3">
    <location>
        <begin position="35"/>
        <end position="91"/>
    </location>
</feature>
<gene>
    <name evidence="4" type="ORF">GCM10008995_14680</name>
</gene>
<evidence type="ECO:0000256" key="1">
    <source>
        <dbReference type="ARBA" id="ARBA00023122"/>
    </source>
</evidence>
<reference evidence="4" key="1">
    <citation type="journal article" date="2014" name="Int. J. Syst. Evol. Microbiol.">
        <title>Complete genome sequence of Corynebacterium casei LMG S-19264T (=DSM 44701T), isolated from a smear-ripened cheese.</title>
        <authorList>
            <consortium name="US DOE Joint Genome Institute (JGI-PGF)"/>
            <person name="Walter F."/>
            <person name="Albersmeier A."/>
            <person name="Kalinowski J."/>
            <person name="Ruckert C."/>
        </authorList>
    </citation>
    <scope>NUCLEOTIDE SEQUENCE</scope>
    <source>
        <strain evidence="4">JCM 14359</strain>
    </source>
</reference>
<dbReference type="InterPro" id="IPR000644">
    <property type="entry name" value="CBS_dom"/>
</dbReference>
<comment type="caution">
    <text evidence="4">The sequence shown here is derived from an EMBL/GenBank/DDBJ whole genome shotgun (WGS) entry which is preliminary data.</text>
</comment>
<keyword evidence="5" id="KW-1185">Reference proteome</keyword>
<dbReference type="Pfam" id="PF00571">
    <property type="entry name" value="CBS"/>
    <property type="match status" value="2"/>
</dbReference>
<sequence length="193" mass="20925">MSRGGSDLTVDTLRQRADEQPGMAPASSLIAADLMTTDVDTVAPDDDIGEVLGRLARAEFNGVPVIDDGALVGIVTQRDLVGLFETEDRTLWIPVGFPPFLETLTYAVDVSWDDLDLGIDLLRNTNKPVRSVMTTDLVTVDREASLDGLLNLLADEERDINRVPVVDGDELVGIVARQDVLRALRDERRAGGA</sequence>
<reference evidence="4" key="2">
    <citation type="submission" date="2020-09" db="EMBL/GenBank/DDBJ databases">
        <authorList>
            <person name="Sun Q."/>
            <person name="Ohkuma M."/>
        </authorList>
    </citation>
    <scope>NUCLEOTIDE SEQUENCE</scope>
    <source>
        <strain evidence="4">JCM 14359</strain>
    </source>
</reference>
<name>A0A830EHM6_9EURY</name>
<proteinExistence type="predicted"/>